<feature type="region of interest" description="Disordered" evidence="1">
    <location>
        <begin position="1"/>
        <end position="43"/>
    </location>
</feature>
<organism evidence="3">
    <name type="scientific">Cacopsylla melanoneura</name>
    <dbReference type="NCBI Taxonomy" id="428564"/>
    <lineage>
        <taxon>Eukaryota</taxon>
        <taxon>Metazoa</taxon>
        <taxon>Ecdysozoa</taxon>
        <taxon>Arthropoda</taxon>
        <taxon>Hexapoda</taxon>
        <taxon>Insecta</taxon>
        <taxon>Pterygota</taxon>
        <taxon>Neoptera</taxon>
        <taxon>Paraneoptera</taxon>
        <taxon>Hemiptera</taxon>
        <taxon>Sternorrhyncha</taxon>
        <taxon>Psylloidea</taxon>
        <taxon>Psyllidae</taxon>
        <taxon>Psyllinae</taxon>
        <taxon>Cacopsylla</taxon>
    </lineage>
</organism>
<evidence type="ECO:0000313" key="3">
    <source>
        <dbReference type="EMBL" id="CAG6725856.1"/>
    </source>
</evidence>
<reference evidence="3" key="1">
    <citation type="submission" date="2021-05" db="EMBL/GenBank/DDBJ databases">
        <authorList>
            <person name="Alioto T."/>
            <person name="Alioto T."/>
            <person name="Gomez Garrido J."/>
        </authorList>
    </citation>
    <scope>NUCLEOTIDE SEQUENCE</scope>
</reference>
<protein>
    <recommendedName>
        <fullName evidence="2">MATH domain-containing protein</fullName>
    </recommendedName>
</protein>
<accession>A0A8D8YBX2</accession>
<evidence type="ECO:0000259" key="2">
    <source>
        <dbReference type="Pfam" id="PF00917"/>
    </source>
</evidence>
<dbReference type="EMBL" id="HBUF01370370">
    <property type="protein sequence ID" value="CAG6725856.1"/>
    <property type="molecule type" value="Transcribed_RNA"/>
</dbReference>
<sequence>MIICKNRQKNRQNNPKNLTRQKTAQTKKNRQFGGKNRQSGNPAYNKFELKKSLLVPYLKFCSKTKQFQLCVLILYKYRMSSKLVFNVPCPNNTPDPSQAASLTSCVTSYILGLIQPSQTQTFGGFNWNLYTRKFPTGGSYSYYLYDSHSRSQMKSYYTNYYLLKVYLECNPEDEDLIDWECTTDCQIHLVQSSQEIPSTVRPTRPQPSIILLNQLLPNRALTFSRYIHCQYVDDFYRREQPDLGRCLQTSILFCCDLEKCNLNKCVNEFNVTITDLIVKC</sequence>
<dbReference type="AlphaFoldDB" id="A0A8D8YBX2"/>
<feature type="compositionally biased region" description="Basic residues" evidence="1">
    <location>
        <begin position="1"/>
        <end position="10"/>
    </location>
</feature>
<name>A0A8D8YBX2_9HEMI</name>
<evidence type="ECO:0000256" key="1">
    <source>
        <dbReference type="SAM" id="MobiDB-lite"/>
    </source>
</evidence>
<feature type="domain" description="MATH" evidence="2">
    <location>
        <begin position="120"/>
        <end position="195"/>
    </location>
</feature>
<dbReference type="Pfam" id="PF00917">
    <property type="entry name" value="MATH"/>
    <property type="match status" value="1"/>
</dbReference>
<dbReference type="InterPro" id="IPR002083">
    <property type="entry name" value="MATH/TRAF_dom"/>
</dbReference>
<proteinExistence type="predicted"/>